<dbReference type="EMBL" id="KI536661">
    <property type="protein sequence ID" value="ESR56056.1"/>
    <property type="molecule type" value="Genomic_DNA"/>
</dbReference>
<name>V4U1L7_CITCL</name>
<dbReference type="Proteomes" id="UP000030687">
    <property type="component" value="Unassembled WGS sequence"/>
</dbReference>
<sequence length="99" mass="12033">MMYSYYELVFERIVAPFFQSKNKKAQKRVITKTEKSHQHLIPFFQSKNKKAQKRVITKTEKSHQHLITAKTKINFYYRICMGKKLRLINIKQDKMKKHD</sequence>
<dbReference type="Gramene" id="ESR56056">
    <property type="protein sequence ID" value="ESR56056"/>
    <property type="gene ID" value="CICLE_v10023027mg"/>
</dbReference>
<dbReference type="InParanoid" id="V4U1L7"/>
<reference evidence="1 2" key="1">
    <citation type="submission" date="2013-10" db="EMBL/GenBank/DDBJ databases">
        <authorList>
            <consortium name="International Citrus Genome Consortium"/>
            <person name="Jenkins J."/>
            <person name="Schmutz J."/>
            <person name="Prochnik S."/>
            <person name="Rokhsar D."/>
            <person name="Gmitter F."/>
            <person name="Ollitrault P."/>
            <person name="Machado M."/>
            <person name="Talon M."/>
            <person name="Wincker P."/>
            <person name="Jaillon O."/>
            <person name="Morgante M."/>
        </authorList>
    </citation>
    <scope>NUCLEOTIDE SEQUENCE</scope>
    <source>
        <strain evidence="2">cv. Clemenules</strain>
    </source>
</reference>
<evidence type="ECO:0000313" key="2">
    <source>
        <dbReference type="Proteomes" id="UP000030687"/>
    </source>
</evidence>
<accession>V4U1L7</accession>
<organism evidence="1 2">
    <name type="scientific">Citrus clementina</name>
    <name type="common">Clementine</name>
    <name type="synonym">Citrus deliciosa x Citrus sinensis</name>
    <dbReference type="NCBI Taxonomy" id="85681"/>
    <lineage>
        <taxon>Eukaryota</taxon>
        <taxon>Viridiplantae</taxon>
        <taxon>Streptophyta</taxon>
        <taxon>Embryophyta</taxon>
        <taxon>Tracheophyta</taxon>
        <taxon>Spermatophyta</taxon>
        <taxon>Magnoliopsida</taxon>
        <taxon>eudicotyledons</taxon>
        <taxon>Gunneridae</taxon>
        <taxon>Pentapetalae</taxon>
        <taxon>rosids</taxon>
        <taxon>malvids</taxon>
        <taxon>Sapindales</taxon>
        <taxon>Rutaceae</taxon>
        <taxon>Aurantioideae</taxon>
        <taxon>Citrus</taxon>
    </lineage>
</organism>
<keyword evidence="2" id="KW-1185">Reference proteome</keyword>
<protein>
    <submittedName>
        <fullName evidence="1">Uncharacterized protein</fullName>
    </submittedName>
</protein>
<proteinExistence type="predicted"/>
<gene>
    <name evidence="1" type="ORF">CICLE_v10023027mg</name>
</gene>
<dbReference type="AlphaFoldDB" id="V4U1L7"/>
<evidence type="ECO:0000313" key="1">
    <source>
        <dbReference type="EMBL" id="ESR56056.1"/>
    </source>
</evidence>
<dbReference type="KEGG" id="cic:CICLE_v10023027mg"/>